<protein>
    <submittedName>
        <fullName evidence="1">Uncharacterized protein</fullName>
    </submittedName>
</protein>
<evidence type="ECO:0000313" key="2">
    <source>
        <dbReference type="Proteomes" id="UP000276133"/>
    </source>
</evidence>
<organism evidence="1 2">
    <name type="scientific">Brachionus plicatilis</name>
    <name type="common">Marine rotifer</name>
    <name type="synonym">Brachionus muelleri</name>
    <dbReference type="NCBI Taxonomy" id="10195"/>
    <lineage>
        <taxon>Eukaryota</taxon>
        <taxon>Metazoa</taxon>
        <taxon>Spiralia</taxon>
        <taxon>Gnathifera</taxon>
        <taxon>Rotifera</taxon>
        <taxon>Eurotatoria</taxon>
        <taxon>Monogononta</taxon>
        <taxon>Pseudotrocha</taxon>
        <taxon>Ploima</taxon>
        <taxon>Brachionidae</taxon>
        <taxon>Brachionus</taxon>
    </lineage>
</organism>
<dbReference type="EMBL" id="REGN01007339">
    <property type="protein sequence ID" value="RNA06575.1"/>
    <property type="molecule type" value="Genomic_DNA"/>
</dbReference>
<dbReference type="AlphaFoldDB" id="A0A3M7Q6P0"/>
<gene>
    <name evidence="1" type="ORF">BpHYR1_007458</name>
</gene>
<proteinExistence type="predicted"/>
<dbReference type="Proteomes" id="UP000276133">
    <property type="component" value="Unassembled WGS sequence"/>
</dbReference>
<accession>A0A3M7Q6P0</accession>
<name>A0A3M7Q6P0_BRAPC</name>
<evidence type="ECO:0000313" key="1">
    <source>
        <dbReference type="EMBL" id="RNA06575.1"/>
    </source>
</evidence>
<comment type="caution">
    <text evidence="1">The sequence shown here is derived from an EMBL/GenBank/DDBJ whole genome shotgun (WGS) entry which is preliminary data.</text>
</comment>
<keyword evidence="2" id="KW-1185">Reference proteome</keyword>
<reference evidence="1 2" key="1">
    <citation type="journal article" date="2018" name="Sci. Rep.">
        <title>Genomic signatures of local adaptation to the degree of environmental predictability in rotifers.</title>
        <authorList>
            <person name="Franch-Gras L."/>
            <person name="Hahn C."/>
            <person name="Garcia-Roger E.M."/>
            <person name="Carmona M.J."/>
            <person name="Serra M."/>
            <person name="Gomez A."/>
        </authorList>
    </citation>
    <scope>NUCLEOTIDE SEQUENCE [LARGE SCALE GENOMIC DNA]</scope>
    <source>
        <strain evidence="1">HYR1</strain>
    </source>
</reference>
<sequence length="116" mass="13671">MILFNQVKFNFGLLAFRLLIRALCVAWLRPTAQRRIFMRPSRALSRQKSYLDDDKRNKLYLVNARAFIKNGLKIIICARARPLSWLSLNYFERFENTSQILSNGKYWPSLSRGNIS</sequence>